<comment type="caution">
    <text evidence="4">The sequence shown here is derived from an EMBL/GenBank/DDBJ whole genome shotgun (WGS) entry which is preliminary data.</text>
</comment>
<name>A0ABQ9ZGS8_9CRUS</name>
<evidence type="ECO:0000313" key="4">
    <source>
        <dbReference type="EMBL" id="KAK4012134.1"/>
    </source>
</evidence>
<dbReference type="EMBL" id="JAOYFB010000003">
    <property type="protein sequence ID" value="KAK4012134.1"/>
    <property type="molecule type" value="Genomic_DNA"/>
</dbReference>
<gene>
    <name evidence="4" type="ORF">OUZ56_021232</name>
</gene>
<accession>A0ABQ9ZGS8</accession>
<sequence>MLIRNSVQFLPYTAELVIEFVAGRAILLVNMKICPSRVVILSVLMLFIGKANFTIVLENNGYTKIVVAISENVPQPPDNGVALIDDLKALLTETSAVLFQATGNRVYFKNIDILLPPTWNKTTPSLTSTHSYKLADIRLTNEPVNSASGSLPYTLHSGKCGVNGNFITLPTEYLEDVATNLKVQAKGLVQQWAQLRYGVFEEHGYPNDELLPYFYRHPNGYDAVTSSNDTEIKGTLETLSGGNCEVNENGIISDQGNCRFIPTATEQTATTSLMSFHWLDTVIGFSEKDKHDRRPPHRQNRLCNSKSSAEVMANSPDFNNVPPNPDQVTTPEFQLLKNLMLPVVYVAMDTSFPANPNNTNSQAQNLLKRGVKNLFFLLFNSYMETLVGYSTFENIDFGPEGSYLKEKYPPKRIADGYNDLGTIVDNFVVSQDVLSRDVSAVIRDGEARLRQYKDTGGSILYLVTSTDSVTNDTVIETDLAERLMQNNIKLVVAETGLSDGKSLSRFSVLSQGGYYFKPTWDSSYFTPVNNEVDNIFKNGLKTQRRIITSRKDSITTSTPCSGSFSIDETLGTNTTLALSLPKEGSFTITLTNPSGEVVTLPNEPEVTNWNYPDSTVRLIWQKLADDTVIGRWSYQVAYDTTSCSSCETQPEIHLQIGSSIRSATSPALPTFQPWVSLTTSSGFVDISEHPAVIQTRFEYANSNLGGLIVTADVILNSVVKASIPLFDTGLIDPDISKDGIYSGIFYPDTDGNYKVNLYAVHGASVKEGGRLLSPDQNSYCCGSSLPTSTLNYFQFTAREAIAFEVRNAVTGTFPPEFLPMVSDIKASTYGIDNNLVYAELKWSVPSNTMRQVVKYSEDYEQLLNNFEAALEATIVYGSLNDIQAGTAIAVYVSAPYTTGKSVYFVVETTATNSQKSRSHVVWTESNPPENAFTTPGPTTEAPSTTTQESTSSTTSATTSTTELTSTDSPIITSTSTADSSIDSSTTQMSSTTDVLTSIASSEPTSSDSPTPTDTTSSTVSTSTTGSTASTSTTLDSTTISSSTSAATTTSTTTASTTTASTTTASTTTASTTTASTTTPSTTESVTTPSTATTSATTPMSSTTTEPPASSTTDSTISTLSTTTASTATDSTTESVSVSSTLDTTDSTISVTSTEDPGGDGDGLTSAEIGYIVGGVVGGIVVIGAITGGVILYKKKHGGGGGSMPPSTSNNGRSGPSERAGFSNTPYPPSTPYTYNTTPANANNGRQVESFEPAAQNNDRLGITFEDEDMCMTAM</sequence>
<proteinExistence type="predicted"/>
<organism evidence="4 5">
    <name type="scientific">Daphnia magna</name>
    <dbReference type="NCBI Taxonomy" id="35525"/>
    <lineage>
        <taxon>Eukaryota</taxon>
        <taxon>Metazoa</taxon>
        <taxon>Ecdysozoa</taxon>
        <taxon>Arthropoda</taxon>
        <taxon>Crustacea</taxon>
        <taxon>Branchiopoda</taxon>
        <taxon>Diplostraca</taxon>
        <taxon>Cladocera</taxon>
        <taxon>Anomopoda</taxon>
        <taxon>Daphniidae</taxon>
        <taxon>Daphnia</taxon>
    </lineage>
</organism>
<feature type="region of interest" description="Disordered" evidence="1">
    <location>
        <begin position="1196"/>
        <end position="1240"/>
    </location>
</feature>
<dbReference type="InterPro" id="IPR053361">
    <property type="entry name" value="Vulval_dev_neg_regulator"/>
</dbReference>
<feature type="compositionally biased region" description="Polar residues" evidence="1">
    <location>
        <begin position="923"/>
        <end position="932"/>
    </location>
</feature>
<protein>
    <recommendedName>
        <fullName evidence="3">Calcium-activated chloride channel N-terminal domain-containing protein</fullName>
    </recommendedName>
</protein>
<evidence type="ECO:0000256" key="2">
    <source>
        <dbReference type="SAM" id="Phobius"/>
    </source>
</evidence>
<keyword evidence="5" id="KW-1185">Reference proteome</keyword>
<feature type="transmembrane region" description="Helical" evidence="2">
    <location>
        <begin position="1168"/>
        <end position="1192"/>
    </location>
</feature>
<dbReference type="Proteomes" id="UP001234178">
    <property type="component" value="Unassembled WGS sequence"/>
</dbReference>
<feature type="compositionally biased region" description="Polar residues" evidence="1">
    <location>
        <begin position="1204"/>
        <end position="1213"/>
    </location>
</feature>
<feature type="compositionally biased region" description="Low complexity" evidence="1">
    <location>
        <begin position="1231"/>
        <end position="1240"/>
    </location>
</feature>
<evidence type="ECO:0000313" key="5">
    <source>
        <dbReference type="Proteomes" id="UP001234178"/>
    </source>
</evidence>
<feature type="region of interest" description="Disordered" evidence="1">
    <location>
        <begin position="915"/>
        <end position="1161"/>
    </location>
</feature>
<dbReference type="PANTHER" id="PTHR48233">
    <property type="entry name" value="MUCIN 4B, ISOFORM B-RELATED"/>
    <property type="match status" value="1"/>
</dbReference>
<dbReference type="Pfam" id="PF08434">
    <property type="entry name" value="CLCA"/>
    <property type="match status" value="1"/>
</dbReference>
<feature type="domain" description="Calcium-activated chloride channel N-terminal" evidence="3">
    <location>
        <begin position="55"/>
        <end position="321"/>
    </location>
</feature>
<keyword evidence="2" id="KW-0812">Transmembrane</keyword>
<dbReference type="InterPro" id="IPR013642">
    <property type="entry name" value="CLCA_N"/>
</dbReference>
<evidence type="ECO:0000256" key="1">
    <source>
        <dbReference type="SAM" id="MobiDB-lite"/>
    </source>
</evidence>
<reference evidence="4 5" key="1">
    <citation type="journal article" date="2023" name="Nucleic Acids Res.">
        <title>The hologenome of Daphnia magna reveals possible DNA methylation and microbiome-mediated evolution of the host genome.</title>
        <authorList>
            <person name="Chaturvedi A."/>
            <person name="Li X."/>
            <person name="Dhandapani V."/>
            <person name="Marshall H."/>
            <person name="Kissane S."/>
            <person name="Cuenca-Cambronero M."/>
            <person name="Asole G."/>
            <person name="Calvet F."/>
            <person name="Ruiz-Romero M."/>
            <person name="Marangio P."/>
            <person name="Guigo R."/>
            <person name="Rago D."/>
            <person name="Mirbahai L."/>
            <person name="Eastwood N."/>
            <person name="Colbourne J.K."/>
            <person name="Zhou J."/>
            <person name="Mallon E."/>
            <person name="Orsini L."/>
        </authorList>
    </citation>
    <scope>NUCLEOTIDE SEQUENCE [LARGE SCALE GENOMIC DNA]</scope>
    <source>
        <strain evidence="4">LRV0_1</strain>
    </source>
</reference>
<dbReference type="PANTHER" id="PTHR48233:SF4">
    <property type="entry name" value="MUCIN 4B, ISOFORM B-RELATED"/>
    <property type="match status" value="1"/>
</dbReference>
<keyword evidence="2" id="KW-0472">Membrane</keyword>
<feature type="compositionally biased region" description="Low complexity" evidence="1">
    <location>
        <begin position="933"/>
        <end position="1155"/>
    </location>
</feature>
<evidence type="ECO:0000259" key="3">
    <source>
        <dbReference type="Pfam" id="PF08434"/>
    </source>
</evidence>
<keyword evidence="2" id="KW-1133">Transmembrane helix</keyword>